<keyword evidence="2" id="KW-1133">Transmembrane helix</keyword>
<feature type="region of interest" description="Disordered" evidence="1">
    <location>
        <begin position="18"/>
        <end position="104"/>
    </location>
</feature>
<dbReference type="AlphaFoldDB" id="A0A7S3RTG7"/>
<feature type="transmembrane region" description="Helical" evidence="2">
    <location>
        <begin position="109"/>
        <end position="128"/>
    </location>
</feature>
<organism evidence="3">
    <name type="scientific">Emiliania huxleyi</name>
    <name type="common">Coccolithophore</name>
    <name type="synonym">Pontosphaera huxleyi</name>
    <dbReference type="NCBI Taxonomy" id="2903"/>
    <lineage>
        <taxon>Eukaryota</taxon>
        <taxon>Haptista</taxon>
        <taxon>Haptophyta</taxon>
        <taxon>Prymnesiophyceae</taxon>
        <taxon>Isochrysidales</taxon>
        <taxon>Noelaerhabdaceae</taxon>
        <taxon>Emiliania</taxon>
    </lineage>
</organism>
<protein>
    <submittedName>
        <fullName evidence="3">Uncharacterized protein</fullName>
    </submittedName>
</protein>
<reference evidence="3" key="1">
    <citation type="submission" date="2021-01" db="EMBL/GenBank/DDBJ databases">
        <authorList>
            <person name="Corre E."/>
            <person name="Pelletier E."/>
            <person name="Niang G."/>
            <person name="Scheremetjew M."/>
            <person name="Finn R."/>
            <person name="Kale V."/>
            <person name="Holt S."/>
            <person name="Cochrane G."/>
            <person name="Meng A."/>
            <person name="Brown T."/>
            <person name="Cohen L."/>
        </authorList>
    </citation>
    <scope>NUCLEOTIDE SEQUENCE</scope>
    <source>
        <strain evidence="3">379</strain>
    </source>
</reference>
<feature type="compositionally biased region" description="Pro residues" evidence="1">
    <location>
        <begin position="76"/>
        <end position="101"/>
    </location>
</feature>
<keyword evidence="2" id="KW-0472">Membrane</keyword>
<evidence type="ECO:0000256" key="1">
    <source>
        <dbReference type="SAM" id="MobiDB-lite"/>
    </source>
</evidence>
<keyword evidence="2" id="KW-0812">Transmembrane</keyword>
<evidence type="ECO:0000313" key="3">
    <source>
        <dbReference type="EMBL" id="CAE0534512.1"/>
    </source>
</evidence>
<evidence type="ECO:0000256" key="2">
    <source>
        <dbReference type="SAM" id="Phobius"/>
    </source>
</evidence>
<name>A0A7S3RTG7_EMIHU</name>
<sequence length="167" mass="17324">MLSRRKCFNAVRLRGCALLSSPGVGRRSRVAKSPPPPALLSKHTGRVGQPATLKSAAPRSSSDTPPPAPSSAAPRPAAPPAPPPLLRELHPAPPPPPPPPAVEGNAAKIEIFGAFLLGLAAILTLLYCRRLQHKKALKTGGFTQYGGHDDGVLGTGVEIKPVEPETA</sequence>
<proteinExistence type="predicted"/>
<gene>
    <name evidence="3" type="ORF">EHUX00137_LOCUS7726</name>
</gene>
<dbReference type="EMBL" id="HBIR01010801">
    <property type="protein sequence ID" value="CAE0534512.1"/>
    <property type="molecule type" value="Transcribed_RNA"/>
</dbReference>
<accession>A0A7S3RTG7</accession>